<evidence type="ECO:0000259" key="2">
    <source>
        <dbReference type="Pfam" id="PF09361"/>
    </source>
</evidence>
<keyword evidence="4" id="KW-1185">Reference proteome</keyword>
<evidence type="ECO:0000313" key="3">
    <source>
        <dbReference type="EMBL" id="TXC73646.1"/>
    </source>
</evidence>
<proteinExistence type="predicted"/>
<protein>
    <submittedName>
        <fullName evidence="3">Phasin family protein</fullName>
    </submittedName>
</protein>
<feature type="compositionally biased region" description="Low complexity" evidence="1">
    <location>
        <begin position="68"/>
        <end position="84"/>
    </location>
</feature>
<dbReference type="NCBIfam" id="TIGR01841">
    <property type="entry name" value="phasin"/>
    <property type="match status" value="1"/>
</dbReference>
<dbReference type="Proteomes" id="UP000321129">
    <property type="component" value="Unassembled WGS sequence"/>
</dbReference>
<dbReference type="RefSeq" id="WP_147121482.1">
    <property type="nucleotide sequence ID" value="NZ_VOPY01000001.1"/>
</dbReference>
<feature type="compositionally biased region" description="Polar residues" evidence="1">
    <location>
        <begin position="9"/>
        <end position="21"/>
    </location>
</feature>
<feature type="region of interest" description="Disordered" evidence="1">
    <location>
        <begin position="1"/>
        <end position="108"/>
    </location>
</feature>
<dbReference type="InterPro" id="IPR010127">
    <property type="entry name" value="Phasin_subfam-1"/>
</dbReference>
<comment type="caution">
    <text evidence="3">The sequence shown here is derived from an EMBL/GenBank/DDBJ whole genome shotgun (WGS) entry which is preliminary data.</text>
</comment>
<feature type="compositionally biased region" description="Low complexity" evidence="1">
    <location>
        <begin position="23"/>
        <end position="54"/>
    </location>
</feature>
<evidence type="ECO:0000313" key="4">
    <source>
        <dbReference type="Proteomes" id="UP000321129"/>
    </source>
</evidence>
<dbReference type="AlphaFoldDB" id="A0A5C6UNH5"/>
<gene>
    <name evidence="3" type="ORF">FSZ31_02595</name>
</gene>
<evidence type="ECO:0000256" key="1">
    <source>
        <dbReference type="SAM" id="MobiDB-lite"/>
    </source>
</evidence>
<dbReference type="OrthoDB" id="8479795at2"/>
<name>A0A5C6UNH5_9SPHN</name>
<dbReference type="EMBL" id="VOPY01000001">
    <property type="protein sequence ID" value="TXC73646.1"/>
    <property type="molecule type" value="Genomic_DNA"/>
</dbReference>
<feature type="compositionally biased region" description="Basic residues" evidence="1">
    <location>
        <begin position="55"/>
        <end position="67"/>
    </location>
</feature>
<reference evidence="3 4" key="1">
    <citation type="submission" date="2019-08" db="EMBL/GenBank/DDBJ databases">
        <title>Sphingorhabdus soil sp. nov., isolated from arctic soil.</title>
        <authorList>
            <person name="Liu Y."/>
        </authorList>
    </citation>
    <scope>NUCLEOTIDE SEQUENCE [LARGE SCALE GENOMIC DNA]</scope>
    <source>
        <strain evidence="3 4">D-2Q-5-6</strain>
    </source>
</reference>
<organism evidence="3 4">
    <name type="scientific">Flavisphingopyxis soli</name>
    <dbReference type="NCBI Taxonomy" id="2601267"/>
    <lineage>
        <taxon>Bacteria</taxon>
        <taxon>Pseudomonadati</taxon>
        <taxon>Pseudomonadota</taxon>
        <taxon>Alphaproteobacteria</taxon>
        <taxon>Sphingomonadales</taxon>
        <taxon>Sphingopyxidaceae</taxon>
        <taxon>Flavisphingopyxis</taxon>
    </lineage>
</organism>
<accession>A0A5C6UNH5</accession>
<dbReference type="Pfam" id="PF09361">
    <property type="entry name" value="Phasin_2"/>
    <property type="match status" value="1"/>
</dbReference>
<dbReference type="InterPro" id="IPR018968">
    <property type="entry name" value="Phasin"/>
</dbReference>
<feature type="domain" description="Phasin" evidence="2">
    <location>
        <begin position="136"/>
        <end position="235"/>
    </location>
</feature>
<sequence length="246" mass="25743">MADVKNTDTAEQAFAQASSDAGTKAPAAKAAEAAPAPKSAAKPKAQKAAPAKAKPAPRRRAAAKKTATKSTTKTSRTTATRSPAQKGPTTMNDTVKTMTKTAKKVTEDTKARVETLVADASAKTRETMEKTAKAAEEVTAFSKGNVEAIVESTKITAKGLKSIGEDTMEFSRKSLEDASSVAKKFAAVKTPAELFKLHGDYVRSSFDTLVAQASKNSEAMVKLAGESFQPISNRFAEAAAKIKTAA</sequence>